<comment type="caution">
    <text evidence="1">The sequence shown here is derived from an EMBL/GenBank/DDBJ whole genome shotgun (WGS) entry which is preliminary data.</text>
</comment>
<proteinExistence type="predicted"/>
<organism evidence="1 2">
    <name type="scientific">Cichorium intybus</name>
    <name type="common">Chicory</name>
    <dbReference type="NCBI Taxonomy" id="13427"/>
    <lineage>
        <taxon>Eukaryota</taxon>
        <taxon>Viridiplantae</taxon>
        <taxon>Streptophyta</taxon>
        <taxon>Embryophyta</taxon>
        <taxon>Tracheophyta</taxon>
        <taxon>Spermatophyta</taxon>
        <taxon>Magnoliopsida</taxon>
        <taxon>eudicotyledons</taxon>
        <taxon>Gunneridae</taxon>
        <taxon>Pentapetalae</taxon>
        <taxon>asterids</taxon>
        <taxon>campanulids</taxon>
        <taxon>Asterales</taxon>
        <taxon>Asteraceae</taxon>
        <taxon>Cichorioideae</taxon>
        <taxon>Cichorieae</taxon>
        <taxon>Cichoriinae</taxon>
        <taxon>Cichorium</taxon>
    </lineage>
</organism>
<dbReference type="Proteomes" id="UP001055811">
    <property type="component" value="Linkage Group LG04"/>
</dbReference>
<evidence type="ECO:0000313" key="2">
    <source>
        <dbReference type="Proteomes" id="UP001055811"/>
    </source>
</evidence>
<gene>
    <name evidence="1" type="ORF">L2E82_22264</name>
</gene>
<evidence type="ECO:0000313" key="1">
    <source>
        <dbReference type="EMBL" id="KAI3751216.1"/>
    </source>
</evidence>
<keyword evidence="2" id="KW-1185">Reference proteome</keyword>
<reference evidence="2" key="1">
    <citation type="journal article" date="2022" name="Mol. Ecol. Resour.">
        <title>The genomes of chicory, endive, great burdock and yacon provide insights into Asteraceae palaeo-polyploidization history and plant inulin production.</title>
        <authorList>
            <person name="Fan W."/>
            <person name="Wang S."/>
            <person name="Wang H."/>
            <person name="Wang A."/>
            <person name="Jiang F."/>
            <person name="Liu H."/>
            <person name="Zhao H."/>
            <person name="Xu D."/>
            <person name="Zhang Y."/>
        </authorList>
    </citation>
    <scope>NUCLEOTIDE SEQUENCE [LARGE SCALE GENOMIC DNA]</scope>
    <source>
        <strain evidence="2">cv. Punajuju</strain>
    </source>
</reference>
<accession>A0ACB9DXL2</accession>
<reference evidence="1 2" key="2">
    <citation type="journal article" date="2022" name="Mol. Ecol. Resour.">
        <title>The genomes of chicory, endive, great burdock and yacon provide insights into Asteraceae paleo-polyploidization history and plant inulin production.</title>
        <authorList>
            <person name="Fan W."/>
            <person name="Wang S."/>
            <person name="Wang H."/>
            <person name="Wang A."/>
            <person name="Jiang F."/>
            <person name="Liu H."/>
            <person name="Zhao H."/>
            <person name="Xu D."/>
            <person name="Zhang Y."/>
        </authorList>
    </citation>
    <scope>NUCLEOTIDE SEQUENCE [LARGE SCALE GENOMIC DNA]</scope>
    <source>
        <strain evidence="2">cv. Punajuju</strain>
        <tissue evidence="1">Leaves</tissue>
    </source>
</reference>
<dbReference type="EMBL" id="CM042012">
    <property type="protein sequence ID" value="KAI3751216.1"/>
    <property type="molecule type" value="Genomic_DNA"/>
</dbReference>
<sequence>MVASLPERNRSISLPELSEQKYHNSWFAIIGPDQNQKQILNKSNMIDLIDPVKGCNGFSMLSVRNLEPMVASLSERNRSISRRETELGRMVKMAVVWRTGVWWRVVEAAFCGGSR</sequence>
<name>A0ACB9DXL2_CICIN</name>
<protein>
    <submittedName>
        <fullName evidence="1">Uncharacterized protein</fullName>
    </submittedName>
</protein>